<comment type="caution">
    <text evidence="7">The sequence shown here is derived from an EMBL/GenBank/DDBJ whole genome shotgun (WGS) entry which is preliminary data.</text>
</comment>
<evidence type="ECO:0000259" key="6">
    <source>
        <dbReference type="PROSITE" id="PS50262"/>
    </source>
</evidence>
<dbReference type="SUPFAM" id="SSF81321">
    <property type="entry name" value="Family A G protein-coupled receptor-like"/>
    <property type="match status" value="1"/>
</dbReference>
<dbReference type="Gene3D" id="1.20.1070.10">
    <property type="entry name" value="Rhodopsin 7-helix transmembrane proteins"/>
    <property type="match status" value="1"/>
</dbReference>
<dbReference type="AlphaFoldDB" id="A0AAE1CM73"/>
<proteinExistence type="predicted"/>
<feature type="transmembrane region" description="Helical" evidence="5">
    <location>
        <begin position="228"/>
        <end position="255"/>
    </location>
</feature>
<evidence type="ECO:0000313" key="7">
    <source>
        <dbReference type="EMBL" id="KAK3711798.1"/>
    </source>
</evidence>
<dbReference type="CDD" id="cd00637">
    <property type="entry name" value="7tm_classA_rhodopsin-like"/>
    <property type="match status" value="1"/>
</dbReference>
<dbReference type="Proteomes" id="UP001283361">
    <property type="component" value="Unassembled WGS sequence"/>
</dbReference>
<keyword evidence="4 5" id="KW-0472">Membrane</keyword>
<feature type="domain" description="G-protein coupled receptors family 1 profile" evidence="6">
    <location>
        <begin position="102"/>
        <end position="252"/>
    </location>
</feature>
<protein>
    <recommendedName>
        <fullName evidence="6">G-protein coupled receptors family 1 profile domain-containing protein</fullName>
    </recommendedName>
</protein>
<feature type="transmembrane region" description="Helical" evidence="5">
    <location>
        <begin position="134"/>
        <end position="161"/>
    </location>
</feature>
<dbReference type="InterPro" id="IPR017452">
    <property type="entry name" value="GPCR_Rhodpsn_7TM"/>
</dbReference>
<sequence>MNISRQQTDKNNNSFVALNETDEAGQIIPLLSFNTYTIFLMVNGFGLTASFSVLGIFSNILNIVVYIKLGLRETTNISFFALAIVDWLLSVKTIVTRQRIVCLISGMVVYEAVFLVLTLTLVHSPHKQSSRIRLFLTLSFVSIPVFVCFILVLFFTSFMVIRLRQSLEWRTATSTQSTKTSGAKERKVVLSVLWICVMFIVCFTPFIVCFVATIIYPRFSLWDPYYGWLVHIIYTFSYMFQTVSSSSNIFVYYTLQEDQNNAELIKGVGGSCYCAEIVLVEILIVTGEFMRSSSYSQEHSSMVPVLIIRGLPVMIP</sequence>
<dbReference type="GO" id="GO:0016020">
    <property type="term" value="C:membrane"/>
    <property type="evidence" value="ECO:0007669"/>
    <property type="project" value="UniProtKB-SubCell"/>
</dbReference>
<feature type="transmembrane region" description="Helical" evidence="5">
    <location>
        <begin position="36"/>
        <end position="57"/>
    </location>
</feature>
<evidence type="ECO:0000256" key="1">
    <source>
        <dbReference type="ARBA" id="ARBA00004370"/>
    </source>
</evidence>
<evidence type="ECO:0000256" key="2">
    <source>
        <dbReference type="ARBA" id="ARBA00022692"/>
    </source>
</evidence>
<feature type="transmembrane region" description="Helical" evidence="5">
    <location>
        <begin position="188"/>
        <end position="216"/>
    </location>
</feature>
<feature type="transmembrane region" description="Helical" evidence="5">
    <location>
        <begin position="77"/>
        <end position="95"/>
    </location>
</feature>
<evidence type="ECO:0000256" key="3">
    <source>
        <dbReference type="ARBA" id="ARBA00022989"/>
    </source>
</evidence>
<keyword evidence="3 5" id="KW-1133">Transmembrane helix</keyword>
<reference evidence="7" key="1">
    <citation type="journal article" date="2023" name="G3 (Bethesda)">
        <title>A reference genome for the long-term kleptoplast-retaining sea slug Elysia crispata morphotype clarki.</title>
        <authorList>
            <person name="Eastman K.E."/>
            <person name="Pendleton A.L."/>
            <person name="Shaikh M.A."/>
            <person name="Suttiyut T."/>
            <person name="Ogas R."/>
            <person name="Tomko P."/>
            <person name="Gavelis G."/>
            <person name="Widhalm J.R."/>
            <person name="Wisecaver J.H."/>
        </authorList>
    </citation>
    <scope>NUCLEOTIDE SEQUENCE</scope>
    <source>
        <strain evidence="7">ECLA1</strain>
    </source>
</reference>
<comment type="subcellular location">
    <subcellularLocation>
        <location evidence="1">Membrane</location>
    </subcellularLocation>
</comment>
<accession>A0AAE1CM73</accession>
<evidence type="ECO:0000313" key="8">
    <source>
        <dbReference type="Proteomes" id="UP001283361"/>
    </source>
</evidence>
<name>A0AAE1CM73_9GAST</name>
<keyword evidence="2 5" id="KW-0812">Transmembrane</keyword>
<organism evidence="7 8">
    <name type="scientific">Elysia crispata</name>
    <name type="common">lettuce slug</name>
    <dbReference type="NCBI Taxonomy" id="231223"/>
    <lineage>
        <taxon>Eukaryota</taxon>
        <taxon>Metazoa</taxon>
        <taxon>Spiralia</taxon>
        <taxon>Lophotrochozoa</taxon>
        <taxon>Mollusca</taxon>
        <taxon>Gastropoda</taxon>
        <taxon>Heterobranchia</taxon>
        <taxon>Euthyneura</taxon>
        <taxon>Panpulmonata</taxon>
        <taxon>Sacoglossa</taxon>
        <taxon>Placobranchoidea</taxon>
        <taxon>Plakobranchidae</taxon>
        <taxon>Elysia</taxon>
    </lineage>
</organism>
<feature type="transmembrane region" description="Helical" evidence="5">
    <location>
        <begin position="100"/>
        <end position="122"/>
    </location>
</feature>
<keyword evidence="8" id="KW-1185">Reference proteome</keyword>
<gene>
    <name evidence="7" type="ORF">RRG08_037002</name>
</gene>
<evidence type="ECO:0000256" key="4">
    <source>
        <dbReference type="ARBA" id="ARBA00023136"/>
    </source>
</evidence>
<dbReference type="PROSITE" id="PS50262">
    <property type="entry name" value="G_PROTEIN_RECEP_F1_2"/>
    <property type="match status" value="1"/>
</dbReference>
<dbReference type="EMBL" id="JAWDGP010007596">
    <property type="protein sequence ID" value="KAK3711798.1"/>
    <property type="molecule type" value="Genomic_DNA"/>
</dbReference>
<evidence type="ECO:0000256" key="5">
    <source>
        <dbReference type="SAM" id="Phobius"/>
    </source>
</evidence>